<keyword evidence="1" id="KW-0805">Transcription regulation</keyword>
<dbReference type="RefSeq" id="WP_225966629.1">
    <property type="nucleotide sequence ID" value="NZ_BCMM01000015.1"/>
</dbReference>
<dbReference type="GeneID" id="86826216"/>
<dbReference type="InterPro" id="IPR046335">
    <property type="entry name" value="LacI/GalR-like_sensor"/>
</dbReference>
<dbReference type="Proteomes" id="UP000067448">
    <property type="component" value="Unassembled WGS sequence"/>
</dbReference>
<proteinExistence type="predicted"/>
<dbReference type="Pfam" id="PF00356">
    <property type="entry name" value="LacI"/>
    <property type="match status" value="1"/>
</dbReference>
<dbReference type="PANTHER" id="PTHR30146:SF153">
    <property type="entry name" value="LACTOSE OPERON REPRESSOR"/>
    <property type="match status" value="1"/>
</dbReference>
<evidence type="ECO:0000259" key="4">
    <source>
        <dbReference type="PROSITE" id="PS50932"/>
    </source>
</evidence>
<evidence type="ECO:0000256" key="2">
    <source>
        <dbReference type="ARBA" id="ARBA00023125"/>
    </source>
</evidence>
<dbReference type="PANTHER" id="PTHR30146">
    <property type="entry name" value="LACI-RELATED TRANSCRIPTIONAL REPRESSOR"/>
    <property type="match status" value="1"/>
</dbReference>
<evidence type="ECO:0000256" key="3">
    <source>
        <dbReference type="ARBA" id="ARBA00023163"/>
    </source>
</evidence>
<dbReference type="AlphaFoldDB" id="A0A100JP63"/>
<dbReference type="PROSITE" id="PS50932">
    <property type="entry name" value="HTH_LACI_2"/>
    <property type="match status" value="1"/>
</dbReference>
<reference evidence="6" key="1">
    <citation type="submission" date="2015-11" db="EMBL/GenBank/DDBJ databases">
        <authorList>
            <consortium name="Cross-ministerial Strategic Innovation Promotion Program (SIP) consortium"/>
            <person name="Tomihama T."/>
            <person name="Ikenaga M."/>
            <person name="Sakai M."/>
            <person name="Okubo T."/>
            <person name="Ikeda S."/>
        </authorList>
    </citation>
    <scope>NUCLEOTIDE SEQUENCE [LARGE SCALE GENOMIC DNA]</scope>
    <source>
        <strain evidence="6">S58</strain>
    </source>
</reference>
<dbReference type="InterPro" id="IPR000843">
    <property type="entry name" value="HTH_LacI"/>
</dbReference>
<dbReference type="GO" id="GO:0000976">
    <property type="term" value="F:transcription cis-regulatory region binding"/>
    <property type="evidence" value="ECO:0007669"/>
    <property type="project" value="TreeGrafter"/>
</dbReference>
<evidence type="ECO:0000313" key="5">
    <source>
        <dbReference type="EMBL" id="GAQ63146.1"/>
    </source>
</evidence>
<dbReference type="Gene3D" id="3.40.50.2300">
    <property type="match status" value="2"/>
</dbReference>
<evidence type="ECO:0000313" key="6">
    <source>
        <dbReference type="Proteomes" id="UP000067448"/>
    </source>
</evidence>
<comment type="caution">
    <text evidence="5">The sequence shown here is derived from an EMBL/GenBank/DDBJ whole genome shotgun (WGS) entry which is preliminary data.</text>
</comment>
<keyword evidence="3" id="KW-0804">Transcription</keyword>
<dbReference type="InterPro" id="IPR028082">
    <property type="entry name" value="Peripla_BP_I"/>
</dbReference>
<gene>
    <name evidence="5" type="primary">galR_1</name>
    <name evidence="5" type="ORF">SsS58_03523</name>
</gene>
<dbReference type="InterPro" id="IPR010982">
    <property type="entry name" value="Lambda_DNA-bd_dom_sf"/>
</dbReference>
<feature type="domain" description="HTH lacI-type" evidence="4">
    <location>
        <begin position="46"/>
        <end position="102"/>
    </location>
</feature>
<dbReference type="SUPFAM" id="SSF47413">
    <property type="entry name" value="lambda repressor-like DNA-binding domains"/>
    <property type="match status" value="1"/>
</dbReference>
<name>A0A100JP63_STRSC</name>
<dbReference type="SUPFAM" id="SSF53822">
    <property type="entry name" value="Periplasmic binding protein-like I"/>
    <property type="match status" value="1"/>
</dbReference>
<dbReference type="Pfam" id="PF13377">
    <property type="entry name" value="Peripla_BP_3"/>
    <property type="match status" value="1"/>
</dbReference>
<reference evidence="5 6" key="2">
    <citation type="journal article" date="2016" name="Genome Announc.">
        <title>Draft Genome Sequences of Streptomyces scabiei S58, Streptomyces turgidiscabies T45, and Streptomyces acidiscabies a10, the Pathogens of Potato Common Scab, Isolated in Japan.</title>
        <authorList>
            <person name="Tomihama T."/>
            <person name="Nishi Y."/>
            <person name="Sakai M."/>
            <person name="Ikenaga M."/>
            <person name="Okubo T."/>
            <person name="Ikeda S."/>
        </authorList>
    </citation>
    <scope>NUCLEOTIDE SEQUENCE [LARGE SCALE GENOMIC DNA]</scope>
    <source>
        <strain evidence="5 6">S58</strain>
    </source>
</reference>
<organism evidence="5 6">
    <name type="scientific">Streptomyces scabiei</name>
    <dbReference type="NCBI Taxonomy" id="1930"/>
    <lineage>
        <taxon>Bacteria</taxon>
        <taxon>Bacillati</taxon>
        <taxon>Actinomycetota</taxon>
        <taxon>Actinomycetes</taxon>
        <taxon>Kitasatosporales</taxon>
        <taxon>Streptomycetaceae</taxon>
        <taxon>Streptomyces</taxon>
    </lineage>
</organism>
<evidence type="ECO:0000256" key="1">
    <source>
        <dbReference type="ARBA" id="ARBA00023015"/>
    </source>
</evidence>
<reference evidence="6" key="3">
    <citation type="submission" date="2016-02" db="EMBL/GenBank/DDBJ databases">
        <title>Draft genome of pathogenic Streptomyces sp. in Japan.</title>
        <authorList>
            <person name="Tomihama T."/>
            <person name="Ikenaga M."/>
            <person name="Sakai M."/>
            <person name="Okubo T."/>
            <person name="Ikeda S."/>
        </authorList>
    </citation>
    <scope>NUCLEOTIDE SEQUENCE [LARGE SCALE GENOMIC DNA]</scope>
    <source>
        <strain evidence="6">S58</strain>
    </source>
</reference>
<dbReference type="Gene3D" id="1.10.260.40">
    <property type="entry name" value="lambda repressor-like DNA-binding domains"/>
    <property type="match status" value="1"/>
</dbReference>
<dbReference type="CDD" id="cd01392">
    <property type="entry name" value="HTH_LacI"/>
    <property type="match status" value="1"/>
</dbReference>
<dbReference type="EMBL" id="BCMM01000015">
    <property type="protein sequence ID" value="GAQ63146.1"/>
    <property type="molecule type" value="Genomic_DNA"/>
</dbReference>
<accession>A0A100JP63</accession>
<sequence>MAGVGAVPGLVPSGRAPQVGRKVAVGLRLDGSGSRRLEGLGGASRVTSADVARESGVSRSTVSFVLNYVPKQTIPEATRQKVLAAAERLGYTPNGPTQALSRGRGSTVLLRLPDFPPSSIVAELDRGLASQGLMLVTHTASPGRQPALSLAAPVAVPGLTPFDARQVVAFQARGARVVLPGPDDPPPPRDDAGRVVGAAQATHLAWRGTVRIGYVHPADPRLGPMSDRRHAGADETARRLGLPMVPSRRMPDDGDFTPILRSWPAQAPVTAIAAFNDDVALAILNAAWVLGVEVPSEPAVIGADDIAAARYACPPLTTIRGSNKPFGAMLAGWVLQRLDAGGVAPPSSDEPPVWTPDIVARASA</sequence>
<dbReference type="GO" id="GO:0003700">
    <property type="term" value="F:DNA-binding transcription factor activity"/>
    <property type="evidence" value="ECO:0007669"/>
    <property type="project" value="TreeGrafter"/>
</dbReference>
<dbReference type="SMART" id="SM00354">
    <property type="entry name" value="HTH_LACI"/>
    <property type="match status" value="1"/>
</dbReference>
<protein>
    <submittedName>
        <fullName evidence="5">HTH-type transcriptional regulator GalR</fullName>
    </submittedName>
</protein>
<keyword evidence="2" id="KW-0238">DNA-binding</keyword>